<evidence type="ECO:0000313" key="8">
    <source>
        <dbReference type="EMBL" id="RFP77333.1"/>
    </source>
</evidence>
<sequence length="220" mass="25004">MGGRWGPQGALLHSRRSFSPGGPMPRIRSDDYETKAQAIMDSAAAIFAKEGYPAAKMQDVAKACGATKSMLYHYFPTKDDLLFAMLQEHLQRLIGAIEEALVSKASARERLQMVVEAYTQKSAQSRRRHMVAMNDVKFLPKAKQTPLINLQRQLTEQVTRLLHDLNPELPEPVYKPYTMMLLGMLNWTDFWYKPSGEVKPQELCDRLSRLFLKGFLAEKG</sequence>
<dbReference type="EMBL" id="QVLS01000011">
    <property type="protein sequence ID" value="RFP77333.1"/>
    <property type="molecule type" value="Genomic_DNA"/>
</dbReference>
<evidence type="ECO:0000256" key="3">
    <source>
        <dbReference type="ARBA" id="ARBA00023125"/>
    </source>
</evidence>
<proteinExistence type="predicted"/>
<feature type="domain" description="HTH tetR-type" evidence="7">
    <location>
        <begin position="33"/>
        <end position="93"/>
    </location>
</feature>
<keyword evidence="4" id="KW-0804">Transcription</keyword>
<dbReference type="GO" id="GO:0000976">
    <property type="term" value="F:transcription cis-regulatory region binding"/>
    <property type="evidence" value="ECO:0007669"/>
    <property type="project" value="TreeGrafter"/>
</dbReference>
<evidence type="ECO:0000256" key="5">
    <source>
        <dbReference type="PROSITE-ProRule" id="PRU00335"/>
    </source>
</evidence>
<dbReference type="SUPFAM" id="SSF48498">
    <property type="entry name" value="Tetracyclin repressor-like, C-terminal domain"/>
    <property type="match status" value="1"/>
</dbReference>
<dbReference type="InterPro" id="IPR009057">
    <property type="entry name" value="Homeodomain-like_sf"/>
</dbReference>
<feature type="region of interest" description="Disordered" evidence="6">
    <location>
        <begin position="1"/>
        <end position="25"/>
    </location>
</feature>
<dbReference type="Pfam" id="PF00440">
    <property type="entry name" value="TetR_N"/>
    <property type="match status" value="1"/>
</dbReference>
<name>A0A372EG40_9BURK</name>
<gene>
    <name evidence="8" type="ORF">DY262_16385</name>
</gene>
<protein>
    <submittedName>
        <fullName evidence="8">TetR/AcrR family transcriptional regulator</fullName>
    </submittedName>
</protein>
<keyword evidence="9" id="KW-1185">Reference proteome</keyword>
<feature type="DNA-binding region" description="H-T-H motif" evidence="5">
    <location>
        <begin position="56"/>
        <end position="75"/>
    </location>
</feature>
<dbReference type="PANTHER" id="PTHR30055:SF175">
    <property type="entry name" value="HTH-TYPE TRANSCRIPTIONAL REPRESSOR KSTR2"/>
    <property type="match status" value="1"/>
</dbReference>
<evidence type="ECO:0000256" key="2">
    <source>
        <dbReference type="ARBA" id="ARBA00023015"/>
    </source>
</evidence>
<accession>A0A372EG40</accession>
<dbReference type="PRINTS" id="PR00455">
    <property type="entry name" value="HTHTETR"/>
</dbReference>
<keyword evidence="1" id="KW-0678">Repressor</keyword>
<keyword evidence="3 5" id="KW-0238">DNA-binding</keyword>
<comment type="caution">
    <text evidence="8">The sequence shown here is derived from an EMBL/GenBank/DDBJ whole genome shotgun (WGS) entry which is preliminary data.</text>
</comment>
<dbReference type="PROSITE" id="PS50977">
    <property type="entry name" value="HTH_TETR_2"/>
    <property type="match status" value="1"/>
</dbReference>
<dbReference type="AlphaFoldDB" id="A0A372EG40"/>
<dbReference type="Proteomes" id="UP000261931">
    <property type="component" value="Unassembled WGS sequence"/>
</dbReference>
<dbReference type="GO" id="GO:0003700">
    <property type="term" value="F:DNA-binding transcription factor activity"/>
    <property type="evidence" value="ECO:0007669"/>
    <property type="project" value="TreeGrafter"/>
</dbReference>
<dbReference type="Pfam" id="PF17932">
    <property type="entry name" value="TetR_C_24"/>
    <property type="match status" value="1"/>
</dbReference>
<evidence type="ECO:0000256" key="4">
    <source>
        <dbReference type="ARBA" id="ARBA00023163"/>
    </source>
</evidence>
<dbReference type="PANTHER" id="PTHR30055">
    <property type="entry name" value="HTH-TYPE TRANSCRIPTIONAL REGULATOR RUTR"/>
    <property type="match status" value="1"/>
</dbReference>
<dbReference type="Gene3D" id="1.10.10.60">
    <property type="entry name" value="Homeodomain-like"/>
    <property type="match status" value="1"/>
</dbReference>
<reference evidence="8 9" key="1">
    <citation type="submission" date="2018-08" db="EMBL/GenBank/DDBJ databases">
        <title>Hydrogenophaga sp. LA-38 isolated from sludge.</title>
        <authorList>
            <person name="Im W.-T."/>
        </authorList>
    </citation>
    <scope>NUCLEOTIDE SEQUENCE [LARGE SCALE GENOMIC DNA]</scope>
    <source>
        <strain evidence="8 9">LA-38</strain>
    </source>
</reference>
<evidence type="ECO:0000313" key="9">
    <source>
        <dbReference type="Proteomes" id="UP000261931"/>
    </source>
</evidence>
<dbReference type="SUPFAM" id="SSF46689">
    <property type="entry name" value="Homeodomain-like"/>
    <property type="match status" value="1"/>
</dbReference>
<evidence type="ECO:0000256" key="1">
    <source>
        <dbReference type="ARBA" id="ARBA00022491"/>
    </source>
</evidence>
<evidence type="ECO:0000256" key="6">
    <source>
        <dbReference type="SAM" id="MobiDB-lite"/>
    </source>
</evidence>
<dbReference type="InterPro" id="IPR050109">
    <property type="entry name" value="HTH-type_TetR-like_transc_reg"/>
</dbReference>
<dbReference type="InterPro" id="IPR001647">
    <property type="entry name" value="HTH_TetR"/>
</dbReference>
<dbReference type="Gene3D" id="1.10.357.10">
    <property type="entry name" value="Tetracycline Repressor, domain 2"/>
    <property type="match status" value="1"/>
</dbReference>
<dbReference type="InterPro" id="IPR041490">
    <property type="entry name" value="KstR2_TetR_C"/>
</dbReference>
<keyword evidence="2" id="KW-0805">Transcription regulation</keyword>
<organism evidence="8 9">
    <name type="scientific">Hydrogenophaga borbori</name>
    <dbReference type="NCBI Taxonomy" id="2294117"/>
    <lineage>
        <taxon>Bacteria</taxon>
        <taxon>Pseudomonadati</taxon>
        <taxon>Pseudomonadota</taxon>
        <taxon>Betaproteobacteria</taxon>
        <taxon>Burkholderiales</taxon>
        <taxon>Comamonadaceae</taxon>
        <taxon>Hydrogenophaga</taxon>
    </lineage>
</organism>
<dbReference type="InterPro" id="IPR036271">
    <property type="entry name" value="Tet_transcr_reg_TetR-rel_C_sf"/>
</dbReference>
<evidence type="ECO:0000259" key="7">
    <source>
        <dbReference type="PROSITE" id="PS50977"/>
    </source>
</evidence>